<keyword evidence="1" id="KW-0862">Zinc</keyword>
<dbReference type="GO" id="GO:0003676">
    <property type="term" value="F:nucleic acid binding"/>
    <property type="evidence" value="ECO:0007669"/>
    <property type="project" value="InterPro"/>
</dbReference>
<gene>
    <name evidence="4" type="ORF">g.5418</name>
</gene>
<evidence type="ECO:0000259" key="3">
    <source>
        <dbReference type="PROSITE" id="PS50158"/>
    </source>
</evidence>
<feature type="domain" description="CCHC-type" evidence="3">
    <location>
        <begin position="127"/>
        <end position="142"/>
    </location>
</feature>
<accession>A0A1B6HDQ9</accession>
<feature type="region of interest" description="Disordered" evidence="2">
    <location>
        <begin position="65"/>
        <end position="99"/>
    </location>
</feature>
<dbReference type="InterPro" id="IPR001878">
    <property type="entry name" value="Znf_CCHC"/>
</dbReference>
<proteinExistence type="predicted"/>
<feature type="compositionally biased region" description="Polar residues" evidence="2">
    <location>
        <begin position="22"/>
        <end position="34"/>
    </location>
</feature>
<evidence type="ECO:0000313" key="4">
    <source>
        <dbReference type="EMBL" id="JAS72813.1"/>
    </source>
</evidence>
<dbReference type="AlphaFoldDB" id="A0A1B6HDQ9"/>
<dbReference type="SUPFAM" id="SSF57756">
    <property type="entry name" value="Retrovirus zinc finger-like domains"/>
    <property type="match status" value="1"/>
</dbReference>
<sequence>KIQTARFMAGQRVDHLLGEVSSKATTTGNASQPSKTERTQELENKLENLTSEFAKLSMRLLEQQEKNRDTRGRMTENNKQQPRVQFEVPRERRAQDGEQYGRWNRGRARGAYSTSNRGRTSDGRVICYQCNRPGHYAVACRSGNQGNDRGNH</sequence>
<reference evidence="4" key="1">
    <citation type="submission" date="2015-11" db="EMBL/GenBank/DDBJ databases">
        <title>De novo transcriptome assembly of four potential Pierce s Disease insect vectors from Arizona vineyards.</title>
        <authorList>
            <person name="Tassone E.E."/>
        </authorList>
    </citation>
    <scope>NUCLEOTIDE SEQUENCE</scope>
</reference>
<organism evidence="4">
    <name type="scientific">Homalodisca liturata</name>
    <dbReference type="NCBI Taxonomy" id="320908"/>
    <lineage>
        <taxon>Eukaryota</taxon>
        <taxon>Metazoa</taxon>
        <taxon>Ecdysozoa</taxon>
        <taxon>Arthropoda</taxon>
        <taxon>Hexapoda</taxon>
        <taxon>Insecta</taxon>
        <taxon>Pterygota</taxon>
        <taxon>Neoptera</taxon>
        <taxon>Paraneoptera</taxon>
        <taxon>Hemiptera</taxon>
        <taxon>Auchenorrhyncha</taxon>
        <taxon>Membracoidea</taxon>
        <taxon>Cicadellidae</taxon>
        <taxon>Cicadellinae</taxon>
        <taxon>Proconiini</taxon>
        <taxon>Homalodisca</taxon>
    </lineage>
</organism>
<dbReference type="InterPro" id="IPR036875">
    <property type="entry name" value="Znf_CCHC_sf"/>
</dbReference>
<dbReference type="PROSITE" id="PS50158">
    <property type="entry name" value="ZF_CCHC"/>
    <property type="match status" value="1"/>
</dbReference>
<evidence type="ECO:0000256" key="1">
    <source>
        <dbReference type="PROSITE-ProRule" id="PRU00047"/>
    </source>
</evidence>
<evidence type="ECO:0000256" key="2">
    <source>
        <dbReference type="SAM" id="MobiDB-lite"/>
    </source>
</evidence>
<name>A0A1B6HDQ9_9HEMI</name>
<dbReference type="EMBL" id="GECU01034893">
    <property type="protein sequence ID" value="JAS72813.1"/>
    <property type="molecule type" value="Transcribed_RNA"/>
</dbReference>
<keyword evidence="1" id="KW-0863">Zinc-finger</keyword>
<dbReference type="GO" id="GO:0008270">
    <property type="term" value="F:zinc ion binding"/>
    <property type="evidence" value="ECO:0007669"/>
    <property type="project" value="UniProtKB-KW"/>
</dbReference>
<protein>
    <recommendedName>
        <fullName evidence="3">CCHC-type domain-containing protein</fullName>
    </recommendedName>
</protein>
<feature type="non-terminal residue" evidence="4">
    <location>
        <position position="1"/>
    </location>
</feature>
<keyword evidence="1" id="KW-0479">Metal-binding</keyword>
<feature type="region of interest" description="Disordered" evidence="2">
    <location>
        <begin position="21"/>
        <end position="40"/>
    </location>
</feature>
<feature type="compositionally biased region" description="Basic and acidic residues" evidence="2">
    <location>
        <begin position="65"/>
        <end position="76"/>
    </location>
</feature>